<evidence type="ECO:0000313" key="11">
    <source>
        <dbReference type="EMBL" id="GAN11005.1"/>
    </source>
</evidence>
<feature type="compositionally biased region" description="Polar residues" evidence="9">
    <location>
        <begin position="185"/>
        <end position="219"/>
    </location>
</feature>
<evidence type="ECO:0000256" key="9">
    <source>
        <dbReference type="SAM" id="MobiDB-lite"/>
    </source>
</evidence>
<dbReference type="InterPro" id="IPR022157">
    <property type="entry name" value="Dynactin"/>
</dbReference>
<organism evidence="11">
    <name type="scientific">Mucor ambiguus</name>
    <dbReference type="NCBI Taxonomy" id="91626"/>
    <lineage>
        <taxon>Eukaryota</taxon>
        <taxon>Fungi</taxon>
        <taxon>Fungi incertae sedis</taxon>
        <taxon>Mucoromycota</taxon>
        <taxon>Mucoromycotina</taxon>
        <taxon>Mucoromycetes</taxon>
        <taxon>Mucorales</taxon>
        <taxon>Mucorineae</taxon>
        <taxon>Mucoraceae</taxon>
        <taxon>Mucor</taxon>
    </lineage>
</organism>
<dbReference type="InterPro" id="IPR000938">
    <property type="entry name" value="CAP-Gly_domain"/>
</dbReference>
<keyword evidence="3" id="KW-0963">Cytoplasm</keyword>
<dbReference type="GO" id="GO:0005874">
    <property type="term" value="C:microtubule"/>
    <property type="evidence" value="ECO:0007669"/>
    <property type="project" value="UniProtKB-KW"/>
</dbReference>
<proteinExistence type="inferred from homology"/>
<feature type="domain" description="CAP-Gly" evidence="10">
    <location>
        <begin position="51"/>
        <end position="93"/>
    </location>
</feature>
<dbReference type="GO" id="GO:0030286">
    <property type="term" value="C:dynein complex"/>
    <property type="evidence" value="ECO:0007669"/>
    <property type="project" value="UniProtKB-KW"/>
</dbReference>
<protein>
    <submittedName>
        <fullName evidence="11">Dynactin</fullName>
    </submittedName>
</protein>
<feature type="compositionally biased region" description="Low complexity" evidence="9">
    <location>
        <begin position="12"/>
        <end position="23"/>
    </location>
</feature>
<feature type="compositionally biased region" description="Acidic residues" evidence="9">
    <location>
        <begin position="102"/>
        <end position="116"/>
    </location>
</feature>
<dbReference type="PANTHER" id="PTHR18916">
    <property type="entry name" value="DYNACTIN 1-RELATED MICROTUBULE-BINDING"/>
    <property type="match status" value="1"/>
</dbReference>
<name>A0A0C9LYE6_9FUNG</name>
<comment type="subcellular location">
    <subcellularLocation>
        <location evidence="1">Cytoplasm</location>
        <location evidence="1">Cytoskeleton</location>
    </subcellularLocation>
</comment>
<dbReference type="SUPFAM" id="SSF74924">
    <property type="entry name" value="Cap-Gly domain"/>
    <property type="match status" value="1"/>
</dbReference>
<keyword evidence="12" id="KW-1185">Reference proteome</keyword>
<dbReference type="Proteomes" id="UP000053815">
    <property type="component" value="Unassembled WGS sequence"/>
</dbReference>
<dbReference type="OrthoDB" id="2130750at2759"/>
<gene>
    <name evidence="11" type="ORF">MAM1_0447d10557</name>
</gene>
<evidence type="ECO:0000256" key="4">
    <source>
        <dbReference type="ARBA" id="ARBA00022701"/>
    </source>
</evidence>
<dbReference type="SMART" id="SM01052">
    <property type="entry name" value="CAP_GLY"/>
    <property type="match status" value="1"/>
</dbReference>
<sequence length="1394" mass="160145">MSGFDPQRRRSIMSSSRNSSPSSVNHDISSELKAGARAQVQGKIGTIRFVGTTSFQTGKWVGIELDEAQGKNSGVVQGKRYFECRTNHGVFVRPSQVKVITPEDEQEEEDGEEQQNEESISPSLSERRFAPAQDPNLAAARTVQQHTPSSSSTLLPSRITSPSRISRLPNANGRKTNVAGLAANSRKSASPTASVTNAARKSKVATPSTTRPRSNTNTQKDVKENKLQQLRQQQQERLVQLQQQQLLQQQQQEEEDEEEAELHRQLQEEEELAARDQEEQDAYELQQQQQQQQEMSETESMSSMSDRGGVGMVSTTSSTALPQKQLQQQQPQQSYGSLAANLPVSKSDQMIPLKDYEELRLKLKILESKRQEDRERYREHEKVKEEAEQFLTLRNKLQDKISELQKELRDTKRQLKESCAEQETYENNYNDAVESLEMMTLDKEVAEERAEHLQQEVNILKDKIEEISVDLDVLKKEADIINRVPDHDGDEKTPLEVIQLERHNERLKEALMKLRDVAKVREDELSNRIKDLEKETYELEEVKGQYDKTRGRLEDAEYTIEELKQRLDDALGAEDLVEQLTEKNLALTEKMDEMRMVIDDLEALKELADELEENHMETEKQLQAEIDHRDMLLREQMERLRSCEETNADYEATIQQFRELVTTLQNDLEQLRHKEVSQQSEKQTLSSQSQAMMSLNMQLQSTVMKAQAKSIDLELRKLDAAQANDRLSYIQPYLPDSFFKTENDAISCVLLYKRLVFKAELIIKHLDQNHPISEKIMDTVPESLVAVCEMRQRAGWLSDLGKRFVTFIINCNPLTFIKMGQVYHDLVGTERRLTGIVDLLRTDEINETECVVELQRMIAQLEHLSEIHLVQSEANHVDQFFGLTRALDLNADRMTVELTYVKQAVDHAAQSDNINIIEGRERLDYDYLEPLGRLIVQAKNSKILAKKLLRQLEDLSEQALTLKSEYLHRFKMLYAISSKLSKFCYETYKQISAYVDAKVSSKEEISLGIIQQIVYNKADEILEIAESTMWEACLKTLKSLTNELGTTFERISNENKTEKIATGVAPWVQRASDMKAEVVMNHDMERKLQQHCDEIVKLIKDVKIKDQALQESSVKIELLEKRMETVKKQADQALEETLTKTQAQEKIYTEAVEKLQAEYDGLEQENIQLKKNAAKKEEKRLSAPKKAEFDMLEEASSTLETDSTNSHEVASQVESLKAAIRYLRAENAHLKGSDIIRSLHLQDEYKQKKPVEPQVQAMMRSFALETRMLVKDLRTASATPKVIQLSADRKGGKWQSEKRLPDYQYQTQQSVLYTLKQRCDQLKDKMDKVRKDQHQSQTSTSHINPTALIKSTENLKSLAKLKLPLNGTQSSNHNRCIQLNSLLEFEKIHSTFVR</sequence>
<evidence type="ECO:0000256" key="8">
    <source>
        <dbReference type="SAM" id="Coils"/>
    </source>
</evidence>
<dbReference type="InterPro" id="IPR036859">
    <property type="entry name" value="CAP-Gly_dom_sf"/>
</dbReference>
<feature type="compositionally biased region" description="Basic and acidic residues" evidence="9">
    <location>
        <begin position="261"/>
        <end position="277"/>
    </location>
</feature>
<evidence type="ECO:0000256" key="2">
    <source>
        <dbReference type="ARBA" id="ARBA00011010"/>
    </source>
</evidence>
<evidence type="ECO:0000256" key="3">
    <source>
        <dbReference type="ARBA" id="ARBA00022490"/>
    </source>
</evidence>
<feature type="compositionally biased region" description="Low complexity" evidence="9">
    <location>
        <begin position="147"/>
        <end position="169"/>
    </location>
</feature>
<feature type="region of interest" description="Disordered" evidence="9">
    <location>
        <begin position="1"/>
        <end position="30"/>
    </location>
</feature>
<evidence type="ECO:0000256" key="6">
    <source>
        <dbReference type="ARBA" id="ARBA00023054"/>
    </source>
</evidence>
<keyword evidence="4" id="KW-0493">Microtubule</keyword>
<feature type="compositionally biased region" description="Low complexity" evidence="9">
    <location>
        <begin position="227"/>
        <end position="251"/>
    </location>
</feature>
<feature type="coiled-coil region" evidence="8">
    <location>
        <begin position="938"/>
        <end position="965"/>
    </location>
</feature>
<dbReference type="EMBL" id="DF836736">
    <property type="protein sequence ID" value="GAN11005.1"/>
    <property type="molecule type" value="Genomic_DNA"/>
</dbReference>
<reference evidence="11" key="1">
    <citation type="submission" date="2014-09" db="EMBL/GenBank/DDBJ databases">
        <title>Draft genome sequence of an oleaginous Mucoromycotina fungus Mucor ambiguus NBRC6742.</title>
        <authorList>
            <person name="Takeda I."/>
            <person name="Yamane N."/>
            <person name="Morita T."/>
            <person name="Tamano K."/>
            <person name="Machida M."/>
            <person name="Baker S."/>
            <person name="Koike H."/>
        </authorList>
    </citation>
    <scope>NUCLEOTIDE SEQUENCE</scope>
    <source>
        <strain evidence="11">NBRC 6742</strain>
    </source>
</reference>
<dbReference type="PROSITE" id="PS50245">
    <property type="entry name" value="CAP_GLY_2"/>
    <property type="match status" value="1"/>
</dbReference>
<accession>A0A0C9LYE6</accession>
<feature type="region of interest" description="Disordered" evidence="9">
    <location>
        <begin position="95"/>
        <end position="335"/>
    </location>
</feature>
<evidence type="ECO:0000259" key="10">
    <source>
        <dbReference type="PROSITE" id="PS50245"/>
    </source>
</evidence>
<keyword evidence="5" id="KW-0243">Dynein</keyword>
<feature type="compositionally biased region" description="Low complexity" evidence="9">
    <location>
        <begin position="283"/>
        <end position="306"/>
    </location>
</feature>
<evidence type="ECO:0000256" key="7">
    <source>
        <dbReference type="ARBA" id="ARBA00023212"/>
    </source>
</evidence>
<feature type="compositionally biased region" description="Low complexity" evidence="9">
    <location>
        <begin position="321"/>
        <end position="333"/>
    </location>
</feature>
<comment type="similarity">
    <text evidence="2">Belongs to the dynactin 150 kDa subunit family.</text>
</comment>
<feature type="coiled-coil region" evidence="8">
    <location>
        <begin position="1081"/>
        <end position="1179"/>
    </location>
</feature>
<dbReference type="STRING" id="91626.A0A0C9LYE6"/>
<dbReference type="PROSITE" id="PS00845">
    <property type="entry name" value="CAP_GLY_1"/>
    <property type="match status" value="1"/>
</dbReference>
<keyword evidence="7" id="KW-0206">Cytoskeleton</keyword>
<evidence type="ECO:0000256" key="1">
    <source>
        <dbReference type="ARBA" id="ARBA00004245"/>
    </source>
</evidence>
<dbReference type="Pfam" id="PF01302">
    <property type="entry name" value="CAP_GLY"/>
    <property type="match status" value="1"/>
</dbReference>
<evidence type="ECO:0000313" key="12">
    <source>
        <dbReference type="Proteomes" id="UP000053815"/>
    </source>
</evidence>
<evidence type="ECO:0000256" key="5">
    <source>
        <dbReference type="ARBA" id="ARBA00023017"/>
    </source>
</evidence>
<keyword evidence="6 8" id="KW-0175">Coiled coil</keyword>
<dbReference type="Gene3D" id="2.30.30.190">
    <property type="entry name" value="CAP Gly-rich-like domain"/>
    <property type="match status" value="1"/>
</dbReference>
<feature type="coiled-coil region" evidence="8">
    <location>
        <begin position="356"/>
        <end position="674"/>
    </location>
</feature>
<dbReference type="Pfam" id="PF12455">
    <property type="entry name" value="Dynactin"/>
    <property type="match status" value="1"/>
</dbReference>